<accession>X7YN77</accession>
<dbReference type="Gene3D" id="3.90.920.10">
    <property type="entry name" value="DNA primase, PRIM domain"/>
    <property type="match status" value="1"/>
</dbReference>
<gene>
    <name evidence="2" type="ORF">I553_9723</name>
</gene>
<reference evidence="2" key="1">
    <citation type="submission" date="2014-01" db="EMBL/GenBank/DDBJ databases">
        <authorList>
            <person name="Brown-Elliot B."/>
            <person name="Wallace R."/>
            <person name="Lenaerts A."/>
            <person name="Ordway D."/>
            <person name="DeGroote M.A."/>
            <person name="Parker T."/>
            <person name="Sizemore C."/>
            <person name="Tallon L.J."/>
            <person name="Sadzewicz L.K."/>
            <person name="Sengamalay N."/>
            <person name="Fraser C.M."/>
            <person name="Hine E."/>
            <person name="Shefchek K.A."/>
            <person name="Das S.P."/>
            <person name="Tettelin H."/>
        </authorList>
    </citation>
    <scope>NUCLEOTIDE SEQUENCE [LARGE SCALE GENOMIC DNA]</scope>
    <source>
        <strain evidence="2">4042</strain>
    </source>
</reference>
<protein>
    <submittedName>
        <fullName evidence="2">Putative aTP-dependent DNA ligase</fullName>
    </submittedName>
</protein>
<keyword evidence="2" id="KW-0436">Ligase</keyword>
<dbReference type="PANTHER" id="PTHR42705">
    <property type="entry name" value="BIFUNCTIONAL NON-HOMOLOGOUS END JOINING PROTEIN LIGD"/>
    <property type="match status" value="1"/>
</dbReference>
<dbReference type="Pfam" id="PF21686">
    <property type="entry name" value="LigD_Prim-Pol"/>
    <property type="match status" value="1"/>
</dbReference>
<proteinExistence type="predicted"/>
<dbReference type="AlphaFoldDB" id="X7YN77"/>
<organism evidence="2">
    <name type="scientific">Mycobacterium xenopi 4042</name>
    <dbReference type="NCBI Taxonomy" id="1299334"/>
    <lineage>
        <taxon>Bacteria</taxon>
        <taxon>Bacillati</taxon>
        <taxon>Actinomycetota</taxon>
        <taxon>Actinomycetes</taxon>
        <taxon>Mycobacteriales</taxon>
        <taxon>Mycobacteriaceae</taxon>
        <taxon>Mycobacterium</taxon>
    </lineage>
</organism>
<dbReference type="EMBL" id="JAOB01000090">
    <property type="protein sequence ID" value="EUA08667.1"/>
    <property type="molecule type" value="Genomic_DNA"/>
</dbReference>
<dbReference type="GO" id="GO:0016874">
    <property type="term" value="F:ligase activity"/>
    <property type="evidence" value="ECO:0007669"/>
    <property type="project" value="UniProtKB-KW"/>
</dbReference>
<dbReference type="PANTHER" id="PTHR42705:SF2">
    <property type="entry name" value="BIFUNCTIONAL NON-HOMOLOGOUS END JOINING PROTEIN LIGD"/>
    <property type="match status" value="1"/>
</dbReference>
<evidence type="ECO:0000313" key="2">
    <source>
        <dbReference type="EMBL" id="EUA08667.1"/>
    </source>
</evidence>
<dbReference type="InterPro" id="IPR052171">
    <property type="entry name" value="NHEJ_LigD"/>
</dbReference>
<evidence type="ECO:0000259" key="1">
    <source>
        <dbReference type="Pfam" id="PF21686"/>
    </source>
</evidence>
<name>X7YN77_MYCXE</name>
<dbReference type="PATRIC" id="fig|1299334.3.peg.9214"/>
<feature type="domain" description="DNA ligase D polymerase" evidence="1">
    <location>
        <begin position="22"/>
        <end position="145"/>
    </location>
</feature>
<dbReference type="InterPro" id="IPR014145">
    <property type="entry name" value="LigD_pol_dom"/>
</dbReference>
<comment type="caution">
    <text evidence="2">The sequence shown here is derived from an EMBL/GenBank/DDBJ whole genome shotgun (WGS) entry which is preliminary data.</text>
</comment>
<sequence length="215" mass="23942">MPRVAVEITHPDRVLFPADRITKADLVDYYAAVAETMLPHLKDRPLTLQRFPRGIDQQGFIQQDFADTMPDWMSSAEVAKEGGTVVHPLAQRPEALVWLANQNSITVHAWLSRLGRLDTPDRLVFDLDPSGDDFPVVRETARPSPACWTTSGWQATCRRPDRAACTWWCRCAVTPTSTRSADSPATSPTSWWPTIPRTARWKPARTSAAAGCTST</sequence>